<dbReference type="InterPro" id="IPR035919">
    <property type="entry name" value="EAL_sf"/>
</dbReference>
<evidence type="ECO:0000313" key="4">
    <source>
        <dbReference type="Proteomes" id="UP000185557"/>
    </source>
</evidence>
<dbReference type="EMBL" id="MRCG01000001">
    <property type="protein sequence ID" value="OKH50798.1"/>
    <property type="molecule type" value="Genomic_DNA"/>
</dbReference>
<dbReference type="SUPFAM" id="SSF141868">
    <property type="entry name" value="EAL domain-like"/>
    <property type="match status" value="1"/>
</dbReference>
<dbReference type="InterPro" id="IPR000160">
    <property type="entry name" value="GGDEF_dom"/>
</dbReference>
<evidence type="ECO:0008006" key="5">
    <source>
        <dbReference type="Google" id="ProtNLM"/>
    </source>
</evidence>
<dbReference type="PANTHER" id="PTHR44757">
    <property type="entry name" value="DIGUANYLATE CYCLASE DGCP"/>
    <property type="match status" value="1"/>
</dbReference>
<dbReference type="Gene3D" id="3.30.70.270">
    <property type="match status" value="1"/>
</dbReference>
<organism evidence="3 4">
    <name type="scientific">Phormidium tenue NIES-30</name>
    <dbReference type="NCBI Taxonomy" id="549789"/>
    <lineage>
        <taxon>Bacteria</taxon>
        <taxon>Bacillati</taxon>
        <taxon>Cyanobacteriota</taxon>
        <taxon>Cyanophyceae</taxon>
        <taxon>Oscillatoriophycideae</taxon>
        <taxon>Oscillatoriales</taxon>
        <taxon>Oscillatoriaceae</taxon>
        <taxon>Phormidium</taxon>
    </lineage>
</organism>
<dbReference type="InterPro" id="IPR052155">
    <property type="entry name" value="Biofilm_reg_signaling"/>
</dbReference>
<dbReference type="Gene3D" id="3.20.20.450">
    <property type="entry name" value="EAL domain"/>
    <property type="match status" value="1"/>
</dbReference>
<dbReference type="Gene3D" id="3.30.450.20">
    <property type="entry name" value="PAS domain"/>
    <property type="match status" value="1"/>
</dbReference>
<dbReference type="STRING" id="549789.NIES30_01545"/>
<feature type="domain" description="GGDEF" evidence="2">
    <location>
        <begin position="158"/>
        <end position="290"/>
    </location>
</feature>
<dbReference type="AlphaFoldDB" id="A0A1U7JAJ2"/>
<dbReference type="Pfam" id="PF00563">
    <property type="entry name" value="EAL"/>
    <property type="match status" value="1"/>
</dbReference>
<dbReference type="InterPro" id="IPR043128">
    <property type="entry name" value="Rev_trsase/Diguanyl_cyclase"/>
</dbReference>
<keyword evidence="4" id="KW-1185">Reference proteome</keyword>
<dbReference type="NCBIfam" id="TIGR00254">
    <property type="entry name" value="GGDEF"/>
    <property type="match status" value="1"/>
</dbReference>
<gene>
    <name evidence="3" type="ORF">NIES30_01545</name>
</gene>
<dbReference type="PROSITE" id="PS50887">
    <property type="entry name" value="GGDEF"/>
    <property type="match status" value="1"/>
</dbReference>
<dbReference type="InterPro" id="IPR001633">
    <property type="entry name" value="EAL_dom"/>
</dbReference>
<dbReference type="CDD" id="cd01949">
    <property type="entry name" value="GGDEF"/>
    <property type="match status" value="1"/>
</dbReference>
<dbReference type="SUPFAM" id="SSF55073">
    <property type="entry name" value="Nucleotide cyclase"/>
    <property type="match status" value="1"/>
</dbReference>
<reference evidence="3 4" key="1">
    <citation type="submission" date="2016-11" db="EMBL/GenBank/DDBJ databases">
        <title>Draft Genome Sequences of Nine Cyanobacterial Strains from Diverse Habitats.</title>
        <authorList>
            <person name="Zhu T."/>
            <person name="Hou S."/>
            <person name="Lu X."/>
            <person name="Hess W.R."/>
        </authorList>
    </citation>
    <scope>NUCLEOTIDE SEQUENCE [LARGE SCALE GENOMIC DNA]</scope>
    <source>
        <strain evidence="3 4">NIES-30</strain>
    </source>
</reference>
<dbReference type="FunFam" id="3.20.20.450:FF:000001">
    <property type="entry name" value="Cyclic di-GMP phosphodiesterase yahA"/>
    <property type="match status" value="1"/>
</dbReference>
<proteinExistence type="predicted"/>
<dbReference type="SMART" id="SM00052">
    <property type="entry name" value="EAL"/>
    <property type="match status" value="1"/>
</dbReference>
<protein>
    <recommendedName>
        <fullName evidence="5">Diguanylate cyclase</fullName>
    </recommendedName>
</protein>
<dbReference type="Proteomes" id="UP000185557">
    <property type="component" value="Unassembled WGS sequence"/>
</dbReference>
<accession>A0A1U7JAJ2</accession>
<dbReference type="SMART" id="SM00267">
    <property type="entry name" value="GGDEF"/>
    <property type="match status" value="1"/>
</dbReference>
<evidence type="ECO:0000259" key="2">
    <source>
        <dbReference type="PROSITE" id="PS50887"/>
    </source>
</evidence>
<feature type="domain" description="EAL" evidence="1">
    <location>
        <begin position="299"/>
        <end position="555"/>
    </location>
</feature>
<sequence>MYLAVLSALPDAVVVVDLGGALLFCNAAAEALLPGGIAGLGGSGNQPNYQVLDPQQQPLAAPELPLNRVLAGQRLHNEELMLAVGLPPQTHWVACSGERSSGMALLTLRDISAAKQQEASLVQQAYYDLLTGLPNRHLLIDRLGQALACAQDEPNPQRVMALLVIGLKQFKLINDTLGHQVGDELLVELGTRLQAQVGPNDTVARLGRDEFAVFVDDLTTHASAIALTETIHAVVQQPFGHQQQVSVNASIGVAFGPKTYQSAFDWLRDADAAMDQVKDHPDLGWQVFDSSLRVQQDLRLQTEVDLRQGIDRGELRLHYQPIVTLSNEEICGFEALVRWQHPTRGLLMPGEFIHIAEASGLIIPLGWWVLTEACRQMQVWTEQYPAMAEFTVSVNMSSKQFSQQHIVERMQKILNDTGLVANRLKIELTEGVLIDHSDSIIATLQQIKSLGIKLLVDDFGTGYSSLSYLHRFPFDCLKIDRSFIENADQDFEKLEILQSVVRLAWNLGLDVVAEGVETPRHHAQLKALRCELGQGYLFSRPLAPAAVEAMMAKKTALLSDLPTVTHPT</sequence>
<comment type="caution">
    <text evidence="3">The sequence shown here is derived from an EMBL/GenBank/DDBJ whole genome shotgun (WGS) entry which is preliminary data.</text>
</comment>
<name>A0A1U7JAJ2_9CYAN</name>
<evidence type="ECO:0000259" key="1">
    <source>
        <dbReference type="PROSITE" id="PS50883"/>
    </source>
</evidence>
<dbReference type="CDD" id="cd01948">
    <property type="entry name" value="EAL"/>
    <property type="match status" value="1"/>
</dbReference>
<dbReference type="Pfam" id="PF00990">
    <property type="entry name" value="GGDEF"/>
    <property type="match status" value="1"/>
</dbReference>
<dbReference type="PROSITE" id="PS50883">
    <property type="entry name" value="EAL"/>
    <property type="match status" value="1"/>
</dbReference>
<evidence type="ECO:0000313" key="3">
    <source>
        <dbReference type="EMBL" id="OKH50798.1"/>
    </source>
</evidence>
<dbReference type="InterPro" id="IPR029787">
    <property type="entry name" value="Nucleotide_cyclase"/>
</dbReference>
<dbReference type="PANTHER" id="PTHR44757:SF2">
    <property type="entry name" value="BIOFILM ARCHITECTURE MAINTENANCE PROTEIN MBAA"/>
    <property type="match status" value="1"/>
</dbReference>